<organism evidence="1 2">
    <name type="scientific">Amorphotheca resinae ATCC 22711</name>
    <dbReference type="NCBI Taxonomy" id="857342"/>
    <lineage>
        <taxon>Eukaryota</taxon>
        <taxon>Fungi</taxon>
        <taxon>Dikarya</taxon>
        <taxon>Ascomycota</taxon>
        <taxon>Pezizomycotina</taxon>
        <taxon>Leotiomycetes</taxon>
        <taxon>Helotiales</taxon>
        <taxon>Amorphothecaceae</taxon>
        <taxon>Amorphotheca</taxon>
    </lineage>
</organism>
<accession>A0A2T3BE72</accession>
<dbReference type="EMBL" id="KZ679006">
    <property type="protein sequence ID" value="PSS27674.1"/>
    <property type="molecule type" value="Genomic_DNA"/>
</dbReference>
<reference evidence="1 2" key="1">
    <citation type="journal article" date="2018" name="New Phytol.">
        <title>Comparative genomics and transcriptomics depict ericoid mycorrhizal fungi as versatile saprotrophs and plant mutualists.</title>
        <authorList>
            <person name="Martino E."/>
            <person name="Morin E."/>
            <person name="Grelet G.A."/>
            <person name="Kuo A."/>
            <person name="Kohler A."/>
            <person name="Daghino S."/>
            <person name="Barry K.W."/>
            <person name="Cichocki N."/>
            <person name="Clum A."/>
            <person name="Dockter R.B."/>
            <person name="Hainaut M."/>
            <person name="Kuo R.C."/>
            <person name="LaButti K."/>
            <person name="Lindahl B.D."/>
            <person name="Lindquist E.A."/>
            <person name="Lipzen A."/>
            <person name="Khouja H.R."/>
            <person name="Magnuson J."/>
            <person name="Murat C."/>
            <person name="Ohm R.A."/>
            <person name="Singer S.W."/>
            <person name="Spatafora J.W."/>
            <person name="Wang M."/>
            <person name="Veneault-Fourrey C."/>
            <person name="Henrissat B."/>
            <person name="Grigoriev I.V."/>
            <person name="Martin F.M."/>
            <person name="Perotto S."/>
        </authorList>
    </citation>
    <scope>NUCLEOTIDE SEQUENCE [LARGE SCALE GENOMIC DNA]</scope>
    <source>
        <strain evidence="1 2">ATCC 22711</strain>
    </source>
</reference>
<dbReference type="Proteomes" id="UP000241818">
    <property type="component" value="Unassembled WGS sequence"/>
</dbReference>
<dbReference type="RefSeq" id="XP_024725199.1">
    <property type="nucleotide sequence ID" value="XM_024866146.1"/>
</dbReference>
<gene>
    <name evidence="1" type="ORF">M430DRAFT_32317</name>
</gene>
<protein>
    <submittedName>
        <fullName evidence="1">Uncharacterized protein</fullName>
    </submittedName>
</protein>
<keyword evidence="2" id="KW-1185">Reference proteome</keyword>
<proteinExistence type="predicted"/>
<evidence type="ECO:0000313" key="1">
    <source>
        <dbReference type="EMBL" id="PSS27674.1"/>
    </source>
</evidence>
<dbReference type="GeneID" id="36574227"/>
<dbReference type="AlphaFoldDB" id="A0A2T3BE72"/>
<sequence length="55" mass="6358">MGLLKVNSPSGALPNVISLLAALPKGLSHWKKYEKMRYQEKRTFSMAQLNRLRRE</sequence>
<evidence type="ECO:0000313" key="2">
    <source>
        <dbReference type="Proteomes" id="UP000241818"/>
    </source>
</evidence>
<dbReference type="InParanoid" id="A0A2T3BE72"/>
<name>A0A2T3BE72_AMORE</name>